<sequence length="409" mass="46217">MFNMNLLSTPSSEEGSPQNRSSSMSSVEGKKDRDTFTNLQNEFDGKVFGVSLEESLKVAQEEVIIQKSTNEIGSIPVVIAKSGKYLKENALDTTGIFRIAGSNKRVRELQAVFSKPPDYGRKFEGWCDFNVHDIATLLKRYLNSLSEPLVPLALYDIFRNPILENPKINEHKEQIIKDYEDIYMLLPQQNRHLILYLAALLNLFARNEKKNLMSASNLAAIVQPSLLSHPKDEMCPKEYEASRTVIEFLILHASDIIPNTEKANKDTMPHAGTVAEFNNITVPEMAIDSDEEDFVHPSIDDHMLPRSRALSDSNNFTIHHHHHHHHALFPSPIDFDNNGLSVPRSFKGRTLSAESLSPRLSKLLGNVGNSSNTGIKDPTERVPRGEHKTKHKQRQSWLRRLTSPSRTQP</sequence>
<dbReference type="InterPro" id="IPR008936">
    <property type="entry name" value="Rho_GTPase_activation_prot"/>
</dbReference>
<dbReference type="OrthoDB" id="3196451at2759"/>
<proteinExistence type="predicted"/>
<dbReference type="EMBL" id="CP048996">
    <property type="protein sequence ID" value="QID82472.1"/>
    <property type="molecule type" value="Genomic_DNA"/>
</dbReference>
<dbReference type="SUPFAM" id="SSF48350">
    <property type="entry name" value="GTPase activation domain, GAP"/>
    <property type="match status" value="1"/>
</dbReference>
<dbReference type="GO" id="GO:0005096">
    <property type="term" value="F:GTPase activator activity"/>
    <property type="evidence" value="ECO:0007669"/>
    <property type="project" value="UniProtKB-KW"/>
</dbReference>
<feature type="compositionally biased region" description="Polar residues" evidence="2">
    <location>
        <begin position="1"/>
        <end position="26"/>
    </location>
</feature>
<feature type="region of interest" description="Disordered" evidence="2">
    <location>
        <begin position="1"/>
        <end position="32"/>
    </location>
</feature>
<dbReference type="FunFam" id="1.10.555.10:FF:000050">
    <property type="entry name" value="GTPase-activating protein"/>
    <property type="match status" value="1"/>
</dbReference>
<feature type="compositionally biased region" description="Basic and acidic residues" evidence="2">
    <location>
        <begin position="377"/>
        <end position="386"/>
    </location>
</feature>
<organism evidence="4 5">
    <name type="scientific">Saccharomyces pastorianus</name>
    <name type="common">Lager yeast</name>
    <name type="synonym">Saccharomyces cerevisiae x Saccharomyces eubayanus</name>
    <dbReference type="NCBI Taxonomy" id="27292"/>
    <lineage>
        <taxon>Eukaryota</taxon>
        <taxon>Fungi</taxon>
        <taxon>Dikarya</taxon>
        <taxon>Ascomycota</taxon>
        <taxon>Saccharomycotina</taxon>
        <taxon>Saccharomycetes</taxon>
        <taxon>Saccharomycetales</taxon>
        <taxon>Saccharomycetaceae</taxon>
        <taxon>Saccharomyces</taxon>
    </lineage>
</organism>
<dbReference type="CDD" id="cd04396">
    <property type="entry name" value="RhoGAP_fSAC7_BAG7"/>
    <property type="match status" value="1"/>
</dbReference>
<dbReference type="PANTHER" id="PTHR15228">
    <property type="entry name" value="SPERMATHECAL PHYSIOLOGY VARIANT"/>
    <property type="match status" value="1"/>
</dbReference>
<dbReference type="PROSITE" id="PS50238">
    <property type="entry name" value="RHOGAP"/>
    <property type="match status" value="1"/>
</dbReference>
<protein>
    <submittedName>
        <fullName evidence="4">Rho GTPase-activating protein</fullName>
    </submittedName>
</protein>
<accession>A0A6C1DZQ0</accession>
<evidence type="ECO:0000259" key="3">
    <source>
        <dbReference type="PROSITE" id="PS50238"/>
    </source>
</evidence>
<evidence type="ECO:0000256" key="2">
    <source>
        <dbReference type="SAM" id="MobiDB-lite"/>
    </source>
</evidence>
<dbReference type="GO" id="GO:0007165">
    <property type="term" value="P:signal transduction"/>
    <property type="evidence" value="ECO:0007669"/>
    <property type="project" value="InterPro"/>
</dbReference>
<name>A0A6C1DZQ0_SACPS</name>
<evidence type="ECO:0000256" key="1">
    <source>
        <dbReference type="ARBA" id="ARBA00022468"/>
    </source>
</evidence>
<dbReference type="GO" id="GO:0060237">
    <property type="term" value="P:regulation of fungal-type cell wall organization"/>
    <property type="evidence" value="ECO:0007669"/>
    <property type="project" value="TreeGrafter"/>
</dbReference>
<dbReference type="PANTHER" id="PTHR15228:SF25">
    <property type="entry name" value="F-BAR DOMAIN-CONTAINING PROTEIN"/>
    <property type="match status" value="1"/>
</dbReference>
<evidence type="ECO:0000313" key="4">
    <source>
        <dbReference type="EMBL" id="QID82472.1"/>
    </source>
</evidence>
<keyword evidence="1" id="KW-0343">GTPase activation</keyword>
<feature type="region of interest" description="Disordered" evidence="2">
    <location>
        <begin position="362"/>
        <end position="409"/>
    </location>
</feature>
<dbReference type="InterPro" id="IPR051025">
    <property type="entry name" value="RhoGAP"/>
</dbReference>
<dbReference type="SMART" id="SM00324">
    <property type="entry name" value="RhoGAP"/>
    <property type="match status" value="1"/>
</dbReference>
<keyword evidence="5" id="KW-1185">Reference proteome</keyword>
<dbReference type="Pfam" id="PF00620">
    <property type="entry name" value="RhoGAP"/>
    <property type="match status" value="1"/>
</dbReference>
<feature type="domain" description="Rho-GAP" evidence="3">
    <location>
        <begin position="50"/>
        <end position="257"/>
    </location>
</feature>
<gene>
    <name evidence="4" type="primary">BAG7_1</name>
    <name evidence="4" type="ORF">GRS66_004896</name>
</gene>
<dbReference type="InterPro" id="IPR000198">
    <property type="entry name" value="RhoGAP_dom"/>
</dbReference>
<evidence type="ECO:0000313" key="5">
    <source>
        <dbReference type="Proteomes" id="UP000501346"/>
    </source>
</evidence>
<dbReference type="GO" id="GO:0005938">
    <property type="term" value="C:cell cortex"/>
    <property type="evidence" value="ECO:0007669"/>
    <property type="project" value="TreeGrafter"/>
</dbReference>
<dbReference type="AlphaFoldDB" id="A0A6C1DZQ0"/>
<dbReference type="Proteomes" id="UP000501346">
    <property type="component" value="Chromosome ScXV-ScXI"/>
</dbReference>
<reference evidence="4 5" key="1">
    <citation type="journal article" date="2019" name="BMC Genomics">
        <title>Chromosome level assembly and comparative genome analysis confirm lager-brewing yeasts originated from a single hybridization.</title>
        <authorList>
            <person name="Salazar A.N."/>
            <person name="Gorter de Vries A.R."/>
            <person name="van den Broek M."/>
            <person name="Brouwers N."/>
            <person name="de la Torre Cortes P."/>
            <person name="Kuijpers N.G.A."/>
            <person name="Daran J.G."/>
            <person name="Abeel T."/>
        </authorList>
    </citation>
    <scope>NUCLEOTIDE SEQUENCE [LARGE SCALE GENOMIC DNA]</scope>
    <source>
        <strain evidence="4 5">CBS 1483</strain>
    </source>
</reference>
<dbReference type="Gene3D" id="1.10.555.10">
    <property type="entry name" value="Rho GTPase activation protein"/>
    <property type="match status" value="1"/>
</dbReference>